<dbReference type="PANTHER" id="PTHR43132">
    <property type="entry name" value="ARSENICAL RESISTANCE OPERON REPRESSOR ARSR-RELATED"/>
    <property type="match status" value="1"/>
</dbReference>
<proteinExistence type="predicted"/>
<keyword evidence="1" id="KW-0805">Transcription regulation</keyword>
<keyword evidence="3" id="KW-0804">Transcription</keyword>
<evidence type="ECO:0000256" key="2">
    <source>
        <dbReference type="ARBA" id="ARBA00023125"/>
    </source>
</evidence>
<dbReference type="GO" id="GO:0003700">
    <property type="term" value="F:DNA-binding transcription factor activity"/>
    <property type="evidence" value="ECO:0007669"/>
    <property type="project" value="InterPro"/>
</dbReference>
<dbReference type="Gene3D" id="1.10.10.10">
    <property type="entry name" value="Winged helix-like DNA-binding domain superfamily/Winged helix DNA-binding domain"/>
    <property type="match status" value="1"/>
</dbReference>
<dbReference type="InterPro" id="IPR036390">
    <property type="entry name" value="WH_DNA-bd_sf"/>
</dbReference>
<evidence type="ECO:0000256" key="1">
    <source>
        <dbReference type="ARBA" id="ARBA00023015"/>
    </source>
</evidence>
<dbReference type="GO" id="GO:0003677">
    <property type="term" value="F:DNA binding"/>
    <property type="evidence" value="ECO:0007669"/>
    <property type="project" value="UniProtKB-KW"/>
</dbReference>
<organism evidence="5 6">
    <name type="scientific">Paenibacillus albus</name>
    <dbReference type="NCBI Taxonomy" id="2495582"/>
    <lineage>
        <taxon>Bacteria</taxon>
        <taxon>Bacillati</taxon>
        <taxon>Bacillota</taxon>
        <taxon>Bacilli</taxon>
        <taxon>Bacillales</taxon>
        <taxon>Paenibacillaceae</taxon>
        <taxon>Paenibacillus</taxon>
    </lineage>
</organism>
<feature type="domain" description="HTH arsR-type" evidence="4">
    <location>
        <begin position="60"/>
        <end position="153"/>
    </location>
</feature>
<evidence type="ECO:0000256" key="3">
    <source>
        <dbReference type="ARBA" id="ARBA00023163"/>
    </source>
</evidence>
<dbReference type="InterPro" id="IPR051011">
    <property type="entry name" value="Metal_resp_trans_reg"/>
</dbReference>
<dbReference type="NCBIfam" id="NF033788">
    <property type="entry name" value="HTH_metalloreg"/>
    <property type="match status" value="1"/>
</dbReference>
<dbReference type="Pfam" id="PF01022">
    <property type="entry name" value="HTH_5"/>
    <property type="match status" value="1"/>
</dbReference>
<evidence type="ECO:0000313" key="6">
    <source>
        <dbReference type="Proteomes" id="UP000272528"/>
    </source>
</evidence>
<dbReference type="InterPro" id="IPR011991">
    <property type="entry name" value="ArsR-like_HTH"/>
</dbReference>
<reference evidence="6" key="1">
    <citation type="submission" date="2018-12" db="EMBL/GenBank/DDBJ databases">
        <title>Genome sequence of Peanibacillus sp.</title>
        <authorList>
            <person name="Subramani G."/>
            <person name="Srinivasan S."/>
            <person name="Kim M.K."/>
        </authorList>
    </citation>
    <scope>NUCLEOTIDE SEQUENCE [LARGE SCALE GENOMIC DNA]</scope>
    <source>
        <strain evidence="6">18JY67-1</strain>
    </source>
</reference>
<evidence type="ECO:0000259" key="4">
    <source>
        <dbReference type="PROSITE" id="PS50987"/>
    </source>
</evidence>
<gene>
    <name evidence="5" type="ORF">EJC50_10055</name>
</gene>
<sequence>MLRICPSFHLNIICLQLCYNEEHNNLWLVEQLVQKLTQETCDETCNGTQVDFQVVKENLIDESAASEMADLFKTLGDPTRVKIIHALSQSELCVHDLTQVLDMGQSAISHQLRFLRNLRIVKRRKVGKTVFYSLDDDHVEQIFVQTLQHLKHD</sequence>
<dbReference type="InterPro" id="IPR001845">
    <property type="entry name" value="HTH_ArsR_DNA-bd_dom"/>
</dbReference>
<evidence type="ECO:0000313" key="5">
    <source>
        <dbReference type="EMBL" id="AZN43631.1"/>
    </source>
</evidence>
<dbReference type="CDD" id="cd00090">
    <property type="entry name" value="HTH_ARSR"/>
    <property type="match status" value="1"/>
</dbReference>
<dbReference type="Proteomes" id="UP000272528">
    <property type="component" value="Chromosome"/>
</dbReference>
<keyword evidence="2" id="KW-0238">DNA-binding</keyword>
<name>A0A3Q8XA95_9BACL</name>
<dbReference type="OrthoDB" id="9794330at2"/>
<keyword evidence="6" id="KW-1185">Reference proteome</keyword>
<dbReference type="PROSITE" id="PS50987">
    <property type="entry name" value="HTH_ARSR_2"/>
    <property type="match status" value="1"/>
</dbReference>
<dbReference type="SMART" id="SM00418">
    <property type="entry name" value="HTH_ARSR"/>
    <property type="match status" value="1"/>
</dbReference>
<dbReference type="EMBL" id="CP034437">
    <property type="protein sequence ID" value="AZN43631.1"/>
    <property type="molecule type" value="Genomic_DNA"/>
</dbReference>
<accession>A0A3Q8XA95</accession>
<dbReference type="PRINTS" id="PR00778">
    <property type="entry name" value="HTHARSR"/>
</dbReference>
<dbReference type="SUPFAM" id="SSF46785">
    <property type="entry name" value="Winged helix' DNA-binding domain"/>
    <property type="match status" value="1"/>
</dbReference>
<dbReference type="PANTHER" id="PTHR43132:SF6">
    <property type="entry name" value="HTH-TYPE TRANSCRIPTIONAL REPRESSOR CZRA"/>
    <property type="match status" value="1"/>
</dbReference>
<dbReference type="InterPro" id="IPR036388">
    <property type="entry name" value="WH-like_DNA-bd_sf"/>
</dbReference>
<dbReference type="KEGG" id="palb:EJC50_10055"/>
<dbReference type="AlphaFoldDB" id="A0A3Q8XA95"/>
<protein>
    <submittedName>
        <fullName evidence="5">Transcriptional regulator</fullName>
    </submittedName>
</protein>